<protein>
    <submittedName>
        <fullName evidence="4">Uncharacterized protein</fullName>
    </submittedName>
</protein>
<feature type="region of interest" description="Disordered" evidence="1">
    <location>
        <begin position="3385"/>
        <end position="3405"/>
    </location>
</feature>
<feature type="region of interest" description="Disordered" evidence="1">
    <location>
        <begin position="3014"/>
        <end position="3056"/>
    </location>
</feature>
<evidence type="ECO:0000256" key="3">
    <source>
        <dbReference type="SAM" id="SignalP"/>
    </source>
</evidence>
<reference evidence="4" key="1">
    <citation type="journal article" date="2020" name="bioRxiv">
        <title>Comparative genomics of Chlamydomonas.</title>
        <authorList>
            <person name="Craig R.J."/>
            <person name="Hasan A.R."/>
            <person name="Ness R.W."/>
            <person name="Keightley P.D."/>
        </authorList>
    </citation>
    <scope>NUCLEOTIDE SEQUENCE</scope>
    <source>
        <strain evidence="4">CCAP 11/173</strain>
    </source>
</reference>
<organism evidence="4 5">
    <name type="scientific">Chlamydomonas schloesseri</name>
    <dbReference type="NCBI Taxonomy" id="2026947"/>
    <lineage>
        <taxon>Eukaryota</taxon>
        <taxon>Viridiplantae</taxon>
        <taxon>Chlorophyta</taxon>
        <taxon>core chlorophytes</taxon>
        <taxon>Chlorophyceae</taxon>
        <taxon>CS clade</taxon>
        <taxon>Chlamydomonadales</taxon>
        <taxon>Chlamydomonadaceae</taxon>
        <taxon>Chlamydomonas</taxon>
    </lineage>
</organism>
<feature type="compositionally biased region" description="Pro residues" evidence="1">
    <location>
        <begin position="3031"/>
        <end position="3050"/>
    </location>
</feature>
<name>A0A835WPE5_9CHLO</name>
<feature type="chain" id="PRO_5033058900" evidence="3">
    <location>
        <begin position="30"/>
        <end position="3449"/>
    </location>
</feature>
<proteinExistence type="predicted"/>
<dbReference type="OrthoDB" id="555861at2759"/>
<dbReference type="Proteomes" id="UP000613740">
    <property type="component" value="Unassembled WGS sequence"/>
</dbReference>
<keyword evidence="5" id="KW-1185">Reference proteome</keyword>
<comment type="caution">
    <text evidence="4">The sequence shown here is derived from an EMBL/GenBank/DDBJ whole genome shotgun (WGS) entry which is preliminary data.</text>
</comment>
<keyword evidence="3" id="KW-0732">Signal</keyword>
<evidence type="ECO:0000256" key="2">
    <source>
        <dbReference type="SAM" id="Phobius"/>
    </source>
</evidence>
<keyword evidence="2" id="KW-0812">Transmembrane</keyword>
<dbReference type="EMBL" id="JAEHOD010000009">
    <property type="protein sequence ID" value="KAG2450933.1"/>
    <property type="molecule type" value="Genomic_DNA"/>
</dbReference>
<feature type="transmembrane region" description="Helical" evidence="2">
    <location>
        <begin position="3410"/>
        <end position="3433"/>
    </location>
</feature>
<evidence type="ECO:0000256" key="1">
    <source>
        <dbReference type="SAM" id="MobiDB-lite"/>
    </source>
</evidence>
<evidence type="ECO:0000313" key="4">
    <source>
        <dbReference type="EMBL" id="KAG2450933.1"/>
    </source>
</evidence>
<evidence type="ECO:0000313" key="5">
    <source>
        <dbReference type="Proteomes" id="UP000613740"/>
    </source>
</evidence>
<accession>A0A835WPE5</accession>
<keyword evidence="2" id="KW-1133">Transmembrane helix</keyword>
<sequence length="3449" mass="341591">MAATSPLVRLRRLALPLALVALCAAAAHGQTVTSAFLTASTTITATLSNSTGSSSDCRSAFSYLDLNNGTKASPFANCTANGTSTVVLTLASAGTYAAGDQLNIKVNQTTLNTTAGAAFIPAAVAVAVPPVIGAATLTASRTLVVKLPLSSNTVPDNFATNMTVCGGAVELRAAGASAAKAAPFEACSLAADVLTLTLKSAGTYAPGDTVNVVSGQSILKFGSTAYAPLASGSVVRPTLTSVSLSSTSTILIGTSGPASLPGNATAAVCNAVFDIALKNGTILPGALSACSVGPGVTAITATLASGTSYSDGMTVTLKANQTALKAGDQSAAAPLFLPPTSALAIAPTILSASLTAADTITVVLPVASTLDTSACNSAFELRAAGSATAKSSPFSACSLTVNNTQAVLTLASASTYTAGDILNVKSGNDKLLAGSTAYVPQSVTVLPTITSATLVSSTVVRVALPVVSSIPTPYSADDCARSIIVAASNSTAAKGITACALSTDKKALLVTLAAAYAPGDTVNVRTGQWQLRAGASVTLGPNYIAGAAPVAILPGLASATLTSATQVVVTLPAASNVPATFSASDCNAAVDLVSAAGASKDTPFAACALGSGNTTLILNLTASAYAIGDTVSVKAAQTTLKVGNVSYTPYSVAITAILLPTTTAVLVSETSIAVALPTGFNSYLPSNLNASDCNAAFVLVSAAGNAKTAPYTSCSVSGTALTLGIAAGTYAAGDSVNVKANNTLFLGSSSSGPAYVPAANGTQIRPTIVAASLVSTTNVFVALSAAASTSAFNGTLCNDALEVTGGSATVFQNCTLTSDGKGINLVLATASSVSTSNTINVKASQTMLKAAGSDAASSPAFARLTTPITINEAKLAGAFLTAANTITAKLSVVADASSAFSSSCTTVFVMAMSNGTARSNPFSSCSLASDGVTVTLVVGTYASGDTLNIKSDQGLLKVFNQGNGPNYPTLSAATTISPAISTAVATSSSTFTVPLPVASNLVAGNCPSVVEVLPAAGSPSKTVTACSLTTNDTVLTVTISGTGAAGTVDAPFAFGDTLNIKSSNAFLKGLSSTGTDYKPVTGVTITVSPSVGSTLVTGSNTVTVTIPGTTTSVPSPITADACNSALSIFPAASSSARSSPFSACTVGASSLTLTLGSTYVAGDRINVKSSQTVLSMTSGTTVLNYMPLPTASTLLPTLVSAKATSATTIVAVLPVTSTFLKTDTLQASLTQSDCDTVLRVVSSSSVQRNLVATGAACDLNSTSNPGALKVTFAGTDSYAPGDKIDIVSASQSLFLAGTGKTGPAYYPRQITIDPAYVLSVMATAADTISVKLPVSSSVYDGSTSISSPLTPAQCSAILEVKGGSNTRGINSCSINADVLTVKLLGNGTDVYTAGDTFNFKDTNVLLRAGGSPSSLAYKALLTAFVINPVFASAAATKTDVIVVTLPTAINTFVDGTSPVTQLDQTKYGNVITFTPSRTIKTATDACVLSGNTLTIKLVGTSTDVFTAGDVINIASAGQSSLRAGSAATGPVYTAWTSDIKIGAAYLTSAKATADNTIVVTLPVNGVFGDGTSAVTVNSKAQCDSIVEVLAGGSASAPRTLDSSTICTVSGTTLTVYLASTNRFAADDTVRIKAGNTILRVGANTGAVFSQASAATVIAAGYASAKTITVKLPVISSVASSAWSCSAVFGLYNSGGSLKASSFSASVTLLNDGSADVCALANGGTTLTVKLDAAMNAGATVNIAALNVAAATTKNLIAGSSSGPKYIVRRTPLTISPRVVSANAISATKIEVVLPVASAFVDSGNNVIDLTKANMTTDQCNTIVTIAGKSLSPVLPCSVSGTVLTVNLATSVAPGDAINIAAGNTILRASSPTTGLVYGATGVAYAASSSAVKITLGYFSAVATDQQYIAVTLPYTAKLFNLPTVSSGAELSSSPTQSNCDSILKILSTASGNTARALAASSSCTIAGTLVTLKLAGSGTDYYAVGDRVDVGPGASTADAMLRGDTAAASVTTTSTAYYQSSSLPTSGVTTILPSFSTAAATSPTTIALKLAVRGYLGTAGIFNGSDCASLVTFTPAKTLATTDACSVSTSSPYVLTMKLAGDGTAAGSFAGGDKVNINNAVAGQTTSLVTSLTSGIQFAAAPAAVTIDPNLASVTAIATNKLEIALSAPSYVGGGTLTVAQCTAALLLSSRSPSGDTPCVLDTAKTKLIVTLDAAYADGETVNVQSQTASTATALRAGTDASGPVYVASASALAVKPTFVSATAKAAQSIEVALPVASSFYSGSSAVSPATLTATECAQVLFVKRADGTARGLSACALDATGLILTVTLASNETFAAGDKINVAASNAATSNGASKPLQAQNTGGGQKFVVRSADVVIAPGYVVAAYAVGPATISVALPVTSFIAANADCSTVVDIRQTGATSAKALAATGACSILSDSTGYYLIVNLDGTGANVFASGDKFTIKANNAALLGGTDSTGKAYAATTAVQVNANIDDAILTGPTTVLVPMAAVTTVSLASKADCDAVFVLYSAGGANRTSPSPISSCSLSTDGLAITLTLSADSYQPGDSINIRKDQTAAKVGVVGGSSGTNLVPYPSAITISPRAFGAAATLVAPTSVALSLPAVSSLPATTAASDCNNAVRYTDVSGTDAVNPFTSCAITSDTKAIALNTASPIYKAGDLMNIKSTNNALRWGPQASGAAYYPAASDVPVFATVATATLVDPSTVVLSLPAVSAVPDNFTVPDCLRAIEFKTSAGVAKNGTVASCSLLPDRLGLQVKLLAAANFSAGDTVNIKPQQAELRVSALATGPSYVPKLAAQVVNPALFANANLTSATAITVRLPFASALAAGSDCKTVLALLGAGGVAKNVSSCTLGADGVTLAVTIPAASFVGGDVLNIVPGQKALTLADGTTAYVPSMAGVLVTPNIVSAALTNATIISVTLPTASVLTGTAAADCNAAVVITSNGSAVASPLSACAVSTDGLTLTLTAAATYKPSTGDMVDVAVNQTVLRAGSATGPAYVPRPSPALITVPSPPPSPPPSPAPSPPPSPPLSTANYSARGLATGPLSCNVLIGADTVTTTSGNFTGLPSYAGKKASFRVSCKDAVTGAVYTDDTVASTLPAGLTGLILSPVTALASASVSDIKSVADLANTNKDYLRLLGVPVNASAYGSATNLLAYDYYVKGYVALETPAVAVLNVEGMVAANLLMYTKFFDGLNASVAGRDISAAEALAAAQYVMAMGLKMATAPLNTSSPSAILDLLNATYSILTDKNTTAGGRRLMQGSAVSFTQLQAQAAALAAAAADSNALVTVQQQKLIAAINAGTSISAADLTNIITEASKVIVTQSTVIASAATGLGSGAISPASFTSSYTGSALTTLVAQQQLAAPPGTDVTDTPSPPSDSDDKKSNTGLIVGLVVGLVGGAIVITLIVVFIVMRRRKQNVAAAGQAAA</sequence>
<gene>
    <name evidence="4" type="ORF">HYH02_004206</name>
</gene>
<keyword evidence="2" id="KW-0472">Membrane</keyword>
<feature type="signal peptide" evidence="3">
    <location>
        <begin position="1"/>
        <end position="29"/>
    </location>
</feature>